<evidence type="ECO:0000256" key="3">
    <source>
        <dbReference type="ARBA" id="ARBA00022475"/>
    </source>
</evidence>
<feature type="domain" description="ABC transmembrane type-1" evidence="8">
    <location>
        <begin position="86"/>
        <end position="278"/>
    </location>
</feature>
<keyword evidence="2 7" id="KW-0813">Transport</keyword>
<reference evidence="10" key="1">
    <citation type="journal article" date="2019" name="Int. J. Syst. Evol. Microbiol.">
        <title>The Global Catalogue of Microorganisms (GCM) 10K type strain sequencing project: providing services to taxonomists for standard genome sequencing and annotation.</title>
        <authorList>
            <consortium name="The Broad Institute Genomics Platform"/>
            <consortium name="The Broad Institute Genome Sequencing Center for Infectious Disease"/>
            <person name="Wu L."/>
            <person name="Ma J."/>
        </authorList>
    </citation>
    <scope>NUCLEOTIDE SEQUENCE [LARGE SCALE GENOMIC DNA]</scope>
    <source>
        <strain evidence="10">JCM 9377</strain>
    </source>
</reference>
<organism evidence="9 10">
    <name type="scientific">Actinocorallia longicatena</name>
    <dbReference type="NCBI Taxonomy" id="111803"/>
    <lineage>
        <taxon>Bacteria</taxon>
        <taxon>Bacillati</taxon>
        <taxon>Actinomycetota</taxon>
        <taxon>Actinomycetes</taxon>
        <taxon>Streptosporangiales</taxon>
        <taxon>Thermomonosporaceae</taxon>
        <taxon>Actinocorallia</taxon>
    </lineage>
</organism>
<protein>
    <submittedName>
        <fullName evidence="9">Carbohydrate ABC transporter permease</fullName>
    </submittedName>
</protein>
<evidence type="ECO:0000256" key="5">
    <source>
        <dbReference type="ARBA" id="ARBA00022989"/>
    </source>
</evidence>
<evidence type="ECO:0000256" key="6">
    <source>
        <dbReference type="ARBA" id="ARBA00023136"/>
    </source>
</evidence>
<dbReference type="PROSITE" id="PS50928">
    <property type="entry name" value="ABC_TM1"/>
    <property type="match status" value="1"/>
</dbReference>
<evidence type="ECO:0000256" key="7">
    <source>
        <dbReference type="RuleBase" id="RU363032"/>
    </source>
</evidence>
<keyword evidence="6 7" id="KW-0472">Membrane</keyword>
<feature type="transmembrane region" description="Helical" evidence="7">
    <location>
        <begin position="123"/>
        <end position="148"/>
    </location>
</feature>
<dbReference type="CDD" id="cd06261">
    <property type="entry name" value="TM_PBP2"/>
    <property type="match status" value="1"/>
</dbReference>
<keyword evidence="10" id="KW-1185">Reference proteome</keyword>
<feature type="transmembrane region" description="Helical" evidence="7">
    <location>
        <begin position="198"/>
        <end position="223"/>
    </location>
</feature>
<gene>
    <name evidence="9" type="ORF">GCM10010468_04470</name>
</gene>
<evidence type="ECO:0000259" key="8">
    <source>
        <dbReference type="PROSITE" id="PS50928"/>
    </source>
</evidence>
<keyword evidence="3" id="KW-1003">Cell membrane</keyword>
<proteinExistence type="inferred from homology"/>
<keyword evidence="5 7" id="KW-1133">Transmembrane helix</keyword>
<feature type="transmembrane region" description="Helical" evidence="7">
    <location>
        <begin position="25"/>
        <end position="47"/>
    </location>
</feature>
<name>A0ABP6PZU5_9ACTN</name>
<keyword evidence="4 7" id="KW-0812">Transmembrane</keyword>
<feature type="transmembrane region" description="Helical" evidence="7">
    <location>
        <begin position="257"/>
        <end position="278"/>
    </location>
</feature>
<dbReference type="SUPFAM" id="SSF161098">
    <property type="entry name" value="MetI-like"/>
    <property type="match status" value="1"/>
</dbReference>
<dbReference type="InterPro" id="IPR000515">
    <property type="entry name" value="MetI-like"/>
</dbReference>
<sequence length="293" mass="32666">MTATISTVHRKPKSRTRFVRKLGHVPVRLAVALLVIVELAPLVWLGISSLKAEDEFSSRPMWALPRGFHWQNYVDAWTTGNMSVYFRNSILATFPALALIIVLSVMAGFALEVLRWKGREGVLLLFLAGVMVPLQMVLLPLFTIYFQAGLINNLWSLIITYTVFGLPLSVFLMAGYFKAVPREVLEAAAIDGAGLYRTFWSVVLPTVRNAVVTVSLVQFFFIWNDLLLSLTFISDDNLRTVQSGLLNFVGQYGQRQWGPTFASVCMAVFPTLLIYLVLNQKVMKGLTAGSVKG</sequence>
<comment type="similarity">
    <text evidence="7">Belongs to the binding-protein-dependent transport system permease family.</text>
</comment>
<evidence type="ECO:0000256" key="4">
    <source>
        <dbReference type="ARBA" id="ARBA00022692"/>
    </source>
</evidence>
<dbReference type="EMBL" id="BAAAUV010000001">
    <property type="protein sequence ID" value="GAA3194614.1"/>
    <property type="molecule type" value="Genomic_DNA"/>
</dbReference>
<dbReference type="PANTHER" id="PTHR43744:SF12">
    <property type="entry name" value="ABC TRANSPORTER PERMEASE PROTEIN MG189-RELATED"/>
    <property type="match status" value="1"/>
</dbReference>
<feature type="transmembrane region" description="Helical" evidence="7">
    <location>
        <begin position="154"/>
        <end position="177"/>
    </location>
</feature>
<comment type="caution">
    <text evidence="9">The sequence shown here is derived from an EMBL/GenBank/DDBJ whole genome shotgun (WGS) entry which is preliminary data.</text>
</comment>
<feature type="transmembrane region" description="Helical" evidence="7">
    <location>
        <begin position="90"/>
        <end position="111"/>
    </location>
</feature>
<dbReference type="RefSeq" id="WP_344821492.1">
    <property type="nucleotide sequence ID" value="NZ_BAAAUV010000001.1"/>
</dbReference>
<evidence type="ECO:0000313" key="10">
    <source>
        <dbReference type="Proteomes" id="UP001501237"/>
    </source>
</evidence>
<dbReference type="Proteomes" id="UP001501237">
    <property type="component" value="Unassembled WGS sequence"/>
</dbReference>
<evidence type="ECO:0000256" key="1">
    <source>
        <dbReference type="ARBA" id="ARBA00004651"/>
    </source>
</evidence>
<dbReference type="PANTHER" id="PTHR43744">
    <property type="entry name" value="ABC TRANSPORTER PERMEASE PROTEIN MG189-RELATED-RELATED"/>
    <property type="match status" value="1"/>
</dbReference>
<comment type="subcellular location">
    <subcellularLocation>
        <location evidence="1 7">Cell membrane</location>
        <topology evidence="1 7">Multi-pass membrane protein</topology>
    </subcellularLocation>
</comment>
<accession>A0ABP6PZU5</accession>
<dbReference type="InterPro" id="IPR035906">
    <property type="entry name" value="MetI-like_sf"/>
</dbReference>
<dbReference type="Gene3D" id="1.10.3720.10">
    <property type="entry name" value="MetI-like"/>
    <property type="match status" value="1"/>
</dbReference>
<evidence type="ECO:0000256" key="2">
    <source>
        <dbReference type="ARBA" id="ARBA00022448"/>
    </source>
</evidence>
<dbReference type="Pfam" id="PF00528">
    <property type="entry name" value="BPD_transp_1"/>
    <property type="match status" value="1"/>
</dbReference>
<evidence type="ECO:0000313" key="9">
    <source>
        <dbReference type="EMBL" id="GAA3194614.1"/>
    </source>
</evidence>